<dbReference type="RefSeq" id="WP_005997418.1">
    <property type="nucleotide sequence ID" value="NZ_AAEW02000001.1"/>
</dbReference>
<dbReference type="GO" id="GO:0005543">
    <property type="term" value="F:phospholipid binding"/>
    <property type="evidence" value="ECO:0007669"/>
    <property type="project" value="TreeGrafter"/>
</dbReference>
<dbReference type="EMBL" id="AAEW02000001">
    <property type="protein sequence ID" value="EAT17204.1"/>
    <property type="molecule type" value="Genomic_DNA"/>
</dbReference>
<dbReference type="Pfam" id="PF02470">
    <property type="entry name" value="MlaD"/>
    <property type="match status" value="1"/>
</dbReference>
<dbReference type="PANTHER" id="PTHR33371:SF4">
    <property type="entry name" value="INTERMEMBRANE PHOSPHOLIPID TRANSPORT SYSTEM BINDING PROTEIN MLAD"/>
    <property type="match status" value="1"/>
</dbReference>
<name>Q1K499_DESA6</name>
<feature type="domain" description="Mce/MlaD" evidence="1">
    <location>
        <begin position="38"/>
        <end position="115"/>
    </location>
</feature>
<organism evidence="2 3">
    <name type="scientific">Desulfuromonas acetoxidans (strain DSM 684 / 11070)</name>
    <dbReference type="NCBI Taxonomy" id="281689"/>
    <lineage>
        <taxon>Bacteria</taxon>
        <taxon>Pseudomonadati</taxon>
        <taxon>Thermodesulfobacteriota</taxon>
        <taxon>Desulfuromonadia</taxon>
        <taxon>Desulfuromonadales</taxon>
        <taxon>Desulfuromonadaceae</taxon>
        <taxon>Desulfuromonas</taxon>
    </lineage>
</organism>
<proteinExistence type="predicted"/>
<dbReference type="OrthoDB" id="9788420at2"/>
<dbReference type="PANTHER" id="PTHR33371">
    <property type="entry name" value="INTERMEMBRANE PHOSPHOLIPID TRANSPORT SYSTEM BINDING PROTEIN MLAD-RELATED"/>
    <property type="match status" value="1"/>
</dbReference>
<dbReference type="InterPro" id="IPR003399">
    <property type="entry name" value="Mce/MlaD"/>
</dbReference>
<protein>
    <submittedName>
        <fullName evidence="2">Mammalian cell entry related</fullName>
    </submittedName>
</protein>
<evidence type="ECO:0000313" key="3">
    <source>
        <dbReference type="Proteomes" id="UP000005695"/>
    </source>
</evidence>
<dbReference type="AlphaFoldDB" id="Q1K499"/>
<dbReference type="NCBIfam" id="TIGR04430">
    <property type="entry name" value="OM_asym_MlaD"/>
    <property type="match status" value="1"/>
</dbReference>
<comment type="caution">
    <text evidence="2">The sequence shown here is derived from an EMBL/GenBank/DDBJ whole genome shotgun (WGS) entry which is preliminary data.</text>
</comment>
<gene>
    <name evidence="2" type="ORF">Dace_3070</name>
</gene>
<dbReference type="Proteomes" id="UP000005695">
    <property type="component" value="Unassembled WGS sequence"/>
</dbReference>
<dbReference type="InterPro" id="IPR052336">
    <property type="entry name" value="MlaD_Phospholipid_Transporter"/>
</dbReference>
<keyword evidence="3" id="KW-1185">Reference proteome</keyword>
<reference evidence="2" key="2">
    <citation type="submission" date="2006-05" db="EMBL/GenBank/DDBJ databases">
        <title>Sequencing of the draft genome and assembly of Desulfuromonas acetoxidans DSM 684.</title>
        <authorList>
            <consortium name="US DOE Joint Genome Institute (JGI-PGF)"/>
            <person name="Copeland A."/>
            <person name="Lucas S."/>
            <person name="Lapidus A."/>
            <person name="Barry K."/>
            <person name="Detter J.C."/>
            <person name="Glavina del Rio T."/>
            <person name="Hammon N."/>
            <person name="Israni S."/>
            <person name="Dalin E."/>
            <person name="Tice H."/>
            <person name="Bruce D."/>
            <person name="Pitluck S."/>
            <person name="Richardson P."/>
        </authorList>
    </citation>
    <scope>NUCLEOTIDE SEQUENCE [LARGE SCALE GENOMIC DNA]</scope>
    <source>
        <strain evidence="2">DSM 684</strain>
    </source>
</reference>
<evidence type="ECO:0000313" key="2">
    <source>
        <dbReference type="EMBL" id="EAT17204.1"/>
    </source>
</evidence>
<sequence>MKRFNLEIVVGLFMLLGFASVVYLSVKLGDVSLFDNDHYRVKARFGSVSGLKLGASVQIGGVDIGKVATISLDPKSYDAVVALDIKNGIELQDDCIASVRTSGIIGDRYISILPGGSPMVIEEGGEIFETESAINLEELLSKYIFENN</sequence>
<dbReference type="InterPro" id="IPR030970">
    <property type="entry name" value="ABC_MlaD"/>
</dbReference>
<reference evidence="2" key="1">
    <citation type="submission" date="2006-05" db="EMBL/GenBank/DDBJ databases">
        <title>Annotation of the draft genome assembly of Desulfuromonas acetoxidans DSM 684.</title>
        <authorList>
            <consortium name="US DOE Joint Genome Institute (JGI-ORNL)"/>
            <person name="Larimer F."/>
            <person name="Land M."/>
            <person name="Hauser L."/>
        </authorList>
    </citation>
    <scope>NUCLEOTIDE SEQUENCE [LARGE SCALE GENOMIC DNA]</scope>
    <source>
        <strain evidence="2">DSM 684</strain>
    </source>
</reference>
<dbReference type="GO" id="GO:0005548">
    <property type="term" value="F:phospholipid transporter activity"/>
    <property type="evidence" value="ECO:0007669"/>
    <property type="project" value="TreeGrafter"/>
</dbReference>
<accession>Q1K499</accession>
<evidence type="ECO:0000259" key="1">
    <source>
        <dbReference type="Pfam" id="PF02470"/>
    </source>
</evidence>